<reference evidence="8" key="1">
    <citation type="submission" date="2021-09" db="EMBL/GenBank/DDBJ databases">
        <authorList>
            <consortium name="AG Swart"/>
            <person name="Singh M."/>
            <person name="Singh A."/>
            <person name="Seah K."/>
            <person name="Emmerich C."/>
        </authorList>
    </citation>
    <scope>NUCLEOTIDE SEQUENCE</scope>
    <source>
        <strain evidence="8">ATCC30299</strain>
    </source>
</reference>
<comment type="similarity">
    <text evidence="6">Belongs to the uridine kinase family.</text>
</comment>
<dbReference type="PRINTS" id="PR00988">
    <property type="entry name" value="URIDINKINASE"/>
</dbReference>
<evidence type="ECO:0000256" key="4">
    <source>
        <dbReference type="ARBA" id="ARBA00022741"/>
    </source>
</evidence>
<comment type="catalytic activity">
    <reaction evidence="6">
        <text>cytidine + ATP = CMP + ADP + H(+)</text>
        <dbReference type="Rhea" id="RHEA:24674"/>
        <dbReference type="ChEBI" id="CHEBI:15378"/>
        <dbReference type="ChEBI" id="CHEBI:17562"/>
        <dbReference type="ChEBI" id="CHEBI:30616"/>
        <dbReference type="ChEBI" id="CHEBI:60377"/>
        <dbReference type="ChEBI" id="CHEBI:456216"/>
        <dbReference type="EC" id="2.7.1.48"/>
    </reaction>
</comment>
<feature type="domain" description="Phosphoribulokinase/uridine kinase" evidence="7">
    <location>
        <begin position="7"/>
        <end position="192"/>
    </location>
</feature>
<evidence type="ECO:0000256" key="1">
    <source>
        <dbReference type="ARBA" id="ARBA00004690"/>
    </source>
</evidence>
<sequence length="206" mass="23974">MMFRPYLIGITGGSASGKTSLSNRIQEALALDCTLINSDYFYKDLTPLQLQKVSEYNFDHPDAFDFVEMHHTIWNLMNGEEVNVPIYDYAHYCRSNSFILAKPAQFIILEGIMALYDTKIREMMNLKIFVHTDSDECLARRILRDTEMRGRDIKSVINQYRKFVKPAFDDFIFPMMKFADIIIPRGAENKTAFDIIIQNLMSKKNK</sequence>
<gene>
    <name evidence="8" type="ORF">BSTOLATCC_MIC58010</name>
</gene>
<evidence type="ECO:0000259" key="7">
    <source>
        <dbReference type="Pfam" id="PF00485"/>
    </source>
</evidence>
<keyword evidence="3 6" id="KW-0808">Transferase</keyword>
<dbReference type="InterPro" id="IPR027417">
    <property type="entry name" value="P-loop_NTPase"/>
</dbReference>
<dbReference type="PANTHER" id="PTHR10285">
    <property type="entry name" value="URIDINE KINASE"/>
    <property type="match status" value="1"/>
</dbReference>
<protein>
    <recommendedName>
        <fullName evidence="6">Uridine kinase</fullName>
        <ecNumber evidence="6">2.7.1.48</ecNumber>
    </recommendedName>
</protein>
<evidence type="ECO:0000256" key="3">
    <source>
        <dbReference type="ARBA" id="ARBA00022679"/>
    </source>
</evidence>
<dbReference type="GO" id="GO:0008655">
    <property type="term" value="P:pyrimidine-containing compound salvage"/>
    <property type="evidence" value="ECO:0007669"/>
    <property type="project" value="UniProtKB-ARBA"/>
</dbReference>
<dbReference type="NCBIfam" id="TIGR00235">
    <property type="entry name" value="udk"/>
    <property type="match status" value="1"/>
</dbReference>
<evidence type="ECO:0000256" key="5">
    <source>
        <dbReference type="ARBA" id="ARBA00022777"/>
    </source>
</evidence>
<dbReference type="AlphaFoldDB" id="A0AAU9KGS1"/>
<dbReference type="Proteomes" id="UP001162131">
    <property type="component" value="Unassembled WGS sequence"/>
</dbReference>
<keyword evidence="6" id="KW-0067">ATP-binding</keyword>
<evidence type="ECO:0000313" key="8">
    <source>
        <dbReference type="EMBL" id="CAG9333191.1"/>
    </source>
</evidence>
<dbReference type="SUPFAM" id="SSF52540">
    <property type="entry name" value="P-loop containing nucleoside triphosphate hydrolases"/>
    <property type="match status" value="1"/>
</dbReference>
<dbReference type="InterPro" id="IPR000764">
    <property type="entry name" value="Uridine_kinase-like"/>
</dbReference>
<dbReference type="EMBL" id="CAJZBQ010000056">
    <property type="protein sequence ID" value="CAG9333191.1"/>
    <property type="molecule type" value="Genomic_DNA"/>
</dbReference>
<dbReference type="CDD" id="cd02023">
    <property type="entry name" value="UMPK"/>
    <property type="match status" value="1"/>
</dbReference>
<dbReference type="Gene3D" id="3.40.50.300">
    <property type="entry name" value="P-loop containing nucleotide triphosphate hydrolases"/>
    <property type="match status" value="1"/>
</dbReference>
<name>A0AAU9KGS1_9CILI</name>
<organism evidence="8 9">
    <name type="scientific">Blepharisma stoltei</name>
    <dbReference type="NCBI Taxonomy" id="1481888"/>
    <lineage>
        <taxon>Eukaryota</taxon>
        <taxon>Sar</taxon>
        <taxon>Alveolata</taxon>
        <taxon>Ciliophora</taxon>
        <taxon>Postciliodesmatophora</taxon>
        <taxon>Heterotrichea</taxon>
        <taxon>Heterotrichida</taxon>
        <taxon>Blepharismidae</taxon>
        <taxon>Blepharisma</taxon>
    </lineage>
</organism>
<evidence type="ECO:0000256" key="6">
    <source>
        <dbReference type="RuleBase" id="RU003825"/>
    </source>
</evidence>
<comment type="pathway">
    <text evidence="2 6">Pyrimidine metabolism; CTP biosynthesis via salvage pathway; CTP from cytidine: step 1/3.</text>
</comment>
<dbReference type="InterPro" id="IPR006083">
    <property type="entry name" value="PRK/URK"/>
</dbReference>
<dbReference type="Pfam" id="PF00485">
    <property type="entry name" value="PRK"/>
    <property type="match status" value="1"/>
</dbReference>
<dbReference type="NCBIfam" id="NF004018">
    <property type="entry name" value="PRK05480.1"/>
    <property type="match status" value="1"/>
</dbReference>
<accession>A0AAU9KGS1</accession>
<proteinExistence type="inferred from homology"/>
<keyword evidence="4 6" id="KW-0547">Nucleotide-binding</keyword>
<keyword evidence="5 6" id="KW-0418">Kinase</keyword>
<comment type="catalytic activity">
    <reaction evidence="6">
        <text>uridine + ATP = UMP + ADP + H(+)</text>
        <dbReference type="Rhea" id="RHEA:16825"/>
        <dbReference type="ChEBI" id="CHEBI:15378"/>
        <dbReference type="ChEBI" id="CHEBI:16704"/>
        <dbReference type="ChEBI" id="CHEBI:30616"/>
        <dbReference type="ChEBI" id="CHEBI:57865"/>
        <dbReference type="ChEBI" id="CHEBI:456216"/>
        <dbReference type="EC" id="2.7.1.48"/>
    </reaction>
</comment>
<dbReference type="GO" id="GO:0005524">
    <property type="term" value="F:ATP binding"/>
    <property type="evidence" value="ECO:0007669"/>
    <property type="project" value="UniProtKB-KW"/>
</dbReference>
<dbReference type="GO" id="GO:0004849">
    <property type="term" value="F:uridine kinase activity"/>
    <property type="evidence" value="ECO:0007669"/>
    <property type="project" value="UniProtKB-EC"/>
</dbReference>
<dbReference type="EC" id="2.7.1.48" evidence="6"/>
<evidence type="ECO:0000256" key="2">
    <source>
        <dbReference type="ARBA" id="ARBA00004784"/>
    </source>
</evidence>
<comment type="caution">
    <text evidence="8">The sequence shown here is derived from an EMBL/GenBank/DDBJ whole genome shotgun (WGS) entry which is preliminary data.</text>
</comment>
<dbReference type="FunFam" id="3.40.50.300:FF:000339">
    <property type="entry name" value="Uridine kinase"/>
    <property type="match status" value="1"/>
</dbReference>
<keyword evidence="9" id="KW-1185">Reference proteome</keyword>
<comment type="pathway">
    <text evidence="1 6">Pyrimidine metabolism; UMP biosynthesis via salvage pathway; UMP from uridine: step 1/1.</text>
</comment>
<evidence type="ECO:0000313" key="9">
    <source>
        <dbReference type="Proteomes" id="UP001162131"/>
    </source>
</evidence>